<dbReference type="InterPro" id="IPR012310">
    <property type="entry name" value="DNA_ligase_ATP-dep_cent"/>
</dbReference>
<evidence type="ECO:0000259" key="4">
    <source>
        <dbReference type="PROSITE" id="PS50160"/>
    </source>
</evidence>
<evidence type="ECO:0000313" key="5">
    <source>
        <dbReference type="EMBL" id="MBE3000564.1"/>
    </source>
</evidence>
<dbReference type="PANTHER" id="PTHR45674:SF4">
    <property type="entry name" value="DNA LIGASE 1"/>
    <property type="match status" value="1"/>
</dbReference>
<evidence type="ECO:0000313" key="6">
    <source>
        <dbReference type="Proteomes" id="UP000806528"/>
    </source>
</evidence>
<proteinExistence type="inferred from homology"/>
<dbReference type="InterPro" id="IPR012340">
    <property type="entry name" value="NA-bd_OB-fold"/>
</dbReference>
<gene>
    <name evidence="5" type="ORF">IDM40_17915</name>
</gene>
<dbReference type="PROSITE" id="PS50160">
    <property type="entry name" value="DNA_LIGASE_A3"/>
    <property type="match status" value="1"/>
</dbReference>
<keyword evidence="2 5" id="KW-0436">Ligase</keyword>
<dbReference type="Gene3D" id="2.40.50.140">
    <property type="entry name" value="Nucleic acid-binding proteins"/>
    <property type="match status" value="1"/>
</dbReference>
<dbReference type="SUPFAM" id="SSF50249">
    <property type="entry name" value="Nucleic acid-binding proteins"/>
    <property type="match status" value="1"/>
</dbReference>
<evidence type="ECO:0000256" key="1">
    <source>
        <dbReference type="ARBA" id="ARBA00007572"/>
    </source>
</evidence>
<protein>
    <submittedName>
        <fullName evidence="5">ATP-dependent DNA ligase</fullName>
    </submittedName>
</protein>
<dbReference type="Gene3D" id="3.30.470.30">
    <property type="entry name" value="DNA ligase/mRNA capping enzyme"/>
    <property type="match status" value="1"/>
</dbReference>
<organism evidence="5 6">
    <name type="scientific">Nocardiopsis coralli</name>
    <dbReference type="NCBI Taxonomy" id="2772213"/>
    <lineage>
        <taxon>Bacteria</taxon>
        <taxon>Bacillati</taxon>
        <taxon>Actinomycetota</taxon>
        <taxon>Actinomycetes</taxon>
        <taxon>Streptosporangiales</taxon>
        <taxon>Nocardiopsidaceae</taxon>
        <taxon>Nocardiopsis</taxon>
    </lineage>
</organism>
<dbReference type="GO" id="GO:0016874">
    <property type="term" value="F:ligase activity"/>
    <property type="evidence" value="ECO:0007669"/>
    <property type="project" value="UniProtKB-KW"/>
</dbReference>
<dbReference type="InterPro" id="IPR050191">
    <property type="entry name" value="ATP-dep_DNA_ligase"/>
</dbReference>
<reference evidence="5 6" key="1">
    <citation type="submission" date="2020-09" db="EMBL/GenBank/DDBJ databases">
        <title>Diversity and distribution of actinomycetes associated with coral in the coast of Hainan.</title>
        <authorList>
            <person name="Li F."/>
        </authorList>
    </citation>
    <scope>NUCLEOTIDE SEQUENCE [LARGE SCALE GENOMIC DNA]</scope>
    <source>
        <strain evidence="5 6">HNM0947</strain>
    </source>
</reference>
<accession>A0ABR9P9P9</accession>
<evidence type="ECO:0000256" key="3">
    <source>
        <dbReference type="ARBA" id="ARBA00034003"/>
    </source>
</evidence>
<keyword evidence="6" id="KW-1185">Reference proteome</keyword>
<dbReference type="CDD" id="cd07905">
    <property type="entry name" value="Adenylation_DNA_ligase_LigC"/>
    <property type="match status" value="1"/>
</dbReference>
<feature type="domain" description="ATP-dependent DNA ligase family profile" evidence="4">
    <location>
        <begin position="104"/>
        <end position="189"/>
    </location>
</feature>
<dbReference type="Pfam" id="PF01068">
    <property type="entry name" value="DNA_ligase_A_M"/>
    <property type="match status" value="1"/>
</dbReference>
<comment type="catalytic activity">
    <reaction evidence="3">
        <text>ATP + (deoxyribonucleotide)n-3'-hydroxyl + 5'-phospho-(deoxyribonucleotide)m = (deoxyribonucleotide)n+m + AMP + diphosphate.</text>
        <dbReference type="EC" id="6.5.1.1"/>
    </reaction>
</comment>
<sequence>MLARTVDHLPTGERLLYEPKWDGFRAVAGTGPVEMYSRNGRRLHTRFPEIAEALREQLPGGVALDGEIIRWSDDGRLDFGALLRRNGVSSRHARQLARSEPCHYVVFDLLALAGRDLTHRSLEHRRAELERLMGLVAQPSPLTLGWQTDNPDVARQWWREMPAVGVEGIMVKDGGRSYRPGRRDWRKYKHRVTTEAIVGGTVGEPDRPRALILGRTDPDTGELHIAGRTQDLTDDQAHELGPFLTKAGRGDHPWPRTLPPSWGQTERQRYVQVVPETVVEICPDTATVAGRWRHLAEYVRPRTDLRPRDVPTGLDVD</sequence>
<dbReference type="SUPFAM" id="SSF56091">
    <property type="entry name" value="DNA ligase/mRNA capping enzyme, catalytic domain"/>
    <property type="match status" value="1"/>
</dbReference>
<comment type="caution">
    <text evidence="5">The sequence shown here is derived from an EMBL/GenBank/DDBJ whole genome shotgun (WGS) entry which is preliminary data.</text>
</comment>
<dbReference type="EMBL" id="JADBGI010000015">
    <property type="protein sequence ID" value="MBE3000564.1"/>
    <property type="molecule type" value="Genomic_DNA"/>
</dbReference>
<name>A0ABR9P9P9_9ACTN</name>
<dbReference type="InterPro" id="IPR044119">
    <property type="entry name" value="Adenylation_LigC-like"/>
</dbReference>
<evidence type="ECO:0000256" key="2">
    <source>
        <dbReference type="ARBA" id="ARBA00022598"/>
    </source>
</evidence>
<comment type="similarity">
    <text evidence="1">Belongs to the ATP-dependent DNA ligase family.</text>
</comment>
<dbReference type="Proteomes" id="UP000806528">
    <property type="component" value="Unassembled WGS sequence"/>
</dbReference>
<dbReference type="PANTHER" id="PTHR45674">
    <property type="entry name" value="DNA LIGASE 1/3 FAMILY MEMBER"/>
    <property type="match status" value="1"/>
</dbReference>